<protein>
    <submittedName>
        <fullName evidence="1">Uncharacterized protein</fullName>
    </submittedName>
</protein>
<sequence>MQNVNHKHKVGTLVMVTAGKFAGVFGKVTGLGKSKGNTPGTIDKVYPTYTIGAMWYMDSTGCYRRLAIRRPNSSVSVGYIVSKTLNNLGETQITEVMNLDIIRSGAFTPKVENFTGGAIEFSKSFPYIGHEFPMANVKMEVVAPVAVKPVEHIKIETKIAQASGFDASEFYVENNGKMVPATEETIREIMKTLRVTEVPVFAKKVVSVFDLI</sequence>
<dbReference type="EMBL" id="MG250483">
    <property type="protein sequence ID" value="AUE22634.1"/>
    <property type="molecule type" value="Genomic_DNA"/>
</dbReference>
<dbReference type="Proteomes" id="UP000240934">
    <property type="component" value="Segment"/>
</dbReference>
<name>A0A2H4YF80_9CAUD</name>
<evidence type="ECO:0000313" key="2">
    <source>
        <dbReference type="Proteomes" id="UP000240934"/>
    </source>
</evidence>
<keyword evidence="2" id="KW-1185">Reference proteome</keyword>
<evidence type="ECO:0000313" key="1">
    <source>
        <dbReference type="EMBL" id="AUE22634.1"/>
    </source>
</evidence>
<accession>A0A2H4YF80</accession>
<proteinExistence type="predicted"/>
<gene>
    <name evidence="1" type="ORF">Ah1_00093</name>
</gene>
<organism evidence="1 2">
    <name type="scientific">Aeromonas phage Ah1</name>
    <dbReference type="NCBI Taxonomy" id="2053701"/>
    <lineage>
        <taxon>Viruses</taxon>
        <taxon>Duplodnaviria</taxon>
        <taxon>Heunggongvirae</taxon>
        <taxon>Uroviricota</taxon>
        <taxon>Caudoviricetes</taxon>
        <taxon>Pantevenvirales</taxon>
        <taxon>Straboviridae</taxon>
        <taxon>Cinqassovirus</taxon>
        <taxon>Cinqassovirus ah1</taxon>
    </lineage>
</organism>
<reference evidence="1 2" key="1">
    <citation type="submission" date="2017-10" db="EMBL/GenBank/DDBJ databases">
        <title>Antibacterial composition for extension of chilled fish shelf life and decreasing of risk of food-borne infections, bacteriophage strains for its preparation.</title>
        <authorList>
            <person name="Zulkarneev E.R."/>
            <person name="Aleshkin A.V."/>
            <person name="Rubalsky O.V."/>
            <person name="Kiseleva I.A."/>
            <person name="Rubalskii E.O."/>
            <person name="Lebedev S.N."/>
        </authorList>
    </citation>
    <scope>NUCLEOTIDE SEQUENCE [LARGE SCALE GENOMIC DNA]</scope>
</reference>